<dbReference type="STRING" id="993615.L2GJN9"/>
<dbReference type="Gene3D" id="3.30.420.40">
    <property type="match status" value="3"/>
</dbReference>
<gene>
    <name evidence="3" type="ORF">VICG_01864</name>
</gene>
<dbReference type="GO" id="GO:0140662">
    <property type="term" value="F:ATP-dependent protein folding chaperone"/>
    <property type="evidence" value="ECO:0007669"/>
    <property type="project" value="InterPro"/>
</dbReference>
<name>L2GJN9_VITCO</name>
<protein>
    <recommendedName>
        <fullName evidence="5">Chaperone DnaK</fullName>
    </recommendedName>
</protein>
<dbReference type="Gene3D" id="3.90.640.10">
    <property type="entry name" value="Actin, Chain A, domain 4"/>
    <property type="match status" value="1"/>
</dbReference>
<dbReference type="InParanoid" id="L2GJN9"/>
<accession>L2GJN9</accession>
<dbReference type="PANTHER" id="PTHR19375">
    <property type="entry name" value="HEAT SHOCK PROTEIN 70KDA"/>
    <property type="match status" value="1"/>
</dbReference>
<sequence length="429" mass="47296">MIKNKQVQDGQEERILVFDLGGGTYDVSILDFSYDTVNPIGQVRAIDGDNFLGGSDWDRIIIEIAKARFKKDNGGMDPDEGVSHEEKLKNDLRLRQEAIKVKTSLSTNMKATFNLPCYRGTKDLVFDITRVEFERASRTLFERLKEKIKGVLLSLEGITPVYFDDGRLDEASTIRNTPSARNQDLNKLIENAKQTINRVIMVGGSSRIPKVKSVLEDFFNETADTPAVSKKVVSPLNPDEAVAYGAGYFANATCPDVDDSSTGPKLLLIDQVPLNLNIETLGGVATPLITARTPIPAKQTQVFSTAADNQTSVEIVITQGNRSQSADNYLVGRFVLSGITPAPKGVPQIEITFEVDANNVLKVTAVDKSTGNKQCFVKNMSQHLSDSDIERMKKEAEEHSEKDAIFREGSTSEPNLKLKSIHSRIILSQ</sequence>
<dbReference type="FunFam" id="3.90.640.10:FF:000003">
    <property type="entry name" value="Molecular chaperone DnaK"/>
    <property type="match status" value="1"/>
</dbReference>
<dbReference type="PROSITE" id="PS01036">
    <property type="entry name" value="HSP70_3"/>
    <property type="match status" value="1"/>
</dbReference>
<dbReference type="InterPro" id="IPR043129">
    <property type="entry name" value="ATPase_NBD"/>
</dbReference>
<dbReference type="VEuPathDB" id="MicrosporidiaDB:VICG_01864"/>
<evidence type="ECO:0000313" key="4">
    <source>
        <dbReference type="Proteomes" id="UP000011082"/>
    </source>
</evidence>
<dbReference type="PROSITE" id="PS00329">
    <property type="entry name" value="HSP70_2"/>
    <property type="match status" value="1"/>
</dbReference>
<dbReference type="OrthoDB" id="2401965at2759"/>
<keyword evidence="4" id="KW-1185">Reference proteome</keyword>
<organism evidence="3 4">
    <name type="scientific">Vittaforma corneae (strain ATCC 50505)</name>
    <name type="common">Microsporidian parasite</name>
    <name type="synonym">Nosema corneum</name>
    <dbReference type="NCBI Taxonomy" id="993615"/>
    <lineage>
        <taxon>Eukaryota</taxon>
        <taxon>Fungi</taxon>
        <taxon>Fungi incertae sedis</taxon>
        <taxon>Microsporidia</taxon>
        <taxon>Nosematidae</taxon>
        <taxon>Vittaforma</taxon>
    </lineage>
</organism>
<dbReference type="OMA" id="QPNQGVN"/>
<dbReference type="InterPro" id="IPR029047">
    <property type="entry name" value="HSP70_peptide-bd_sf"/>
</dbReference>
<dbReference type="FunCoup" id="L2GJN9">
    <property type="interactions" value="260"/>
</dbReference>
<evidence type="ECO:0000256" key="2">
    <source>
        <dbReference type="ARBA" id="ARBA00022840"/>
    </source>
</evidence>
<dbReference type="Gene3D" id="2.60.34.10">
    <property type="entry name" value="Substrate Binding Domain Of DNAk, Chain A, domain 1"/>
    <property type="match status" value="1"/>
</dbReference>
<dbReference type="RefSeq" id="XP_007605309.1">
    <property type="nucleotide sequence ID" value="XM_007605247.1"/>
</dbReference>
<proteinExistence type="predicted"/>
<dbReference type="AlphaFoldDB" id="L2GJN9"/>
<dbReference type="InterPro" id="IPR018181">
    <property type="entry name" value="Heat_shock_70_CS"/>
</dbReference>
<dbReference type="InterPro" id="IPR013126">
    <property type="entry name" value="Hsp_70_fam"/>
</dbReference>
<dbReference type="Pfam" id="PF00012">
    <property type="entry name" value="HSP70"/>
    <property type="match status" value="2"/>
</dbReference>
<dbReference type="SUPFAM" id="SSF100920">
    <property type="entry name" value="Heat shock protein 70kD (HSP70), peptide-binding domain"/>
    <property type="match status" value="1"/>
</dbReference>
<dbReference type="Proteomes" id="UP000011082">
    <property type="component" value="Unassembled WGS sequence"/>
</dbReference>
<reference evidence="4" key="1">
    <citation type="submission" date="2011-05" db="EMBL/GenBank/DDBJ databases">
        <title>The genome sequence of Vittaforma corneae strain ATCC 50505.</title>
        <authorList>
            <consortium name="The Broad Institute Genome Sequencing Platform"/>
            <person name="Cuomo C."/>
            <person name="Didier E."/>
            <person name="Bowers L."/>
            <person name="Young S.K."/>
            <person name="Zeng Q."/>
            <person name="Gargeya S."/>
            <person name="Fitzgerald M."/>
            <person name="Haas B."/>
            <person name="Abouelleil A."/>
            <person name="Alvarado L."/>
            <person name="Arachchi H.M."/>
            <person name="Berlin A."/>
            <person name="Chapman S.B."/>
            <person name="Gearin G."/>
            <person name="Goldberg J."/>
            <person name="Griggs A."/>
            <person name="Gujja S."/>
            <person name="Hansen M."/>
            <person name="Heiman D."/>
            <person name="Howarth C."/>
            <person name="Larimer J."/>
            <person name="Lui A."/>
            <person name="MacDonald P.J.P."/>
            <person name="McCowen C."/>
            <person name="Montmayeur A."/>
            <person name="Murphy C."/>
            <person name="Neiman D."/>
            <person name="Pearson M."/>
            <person name="Priest M."/>
            <person name="Roberts A."/>
            <person name="Saif S."/>
            <person name="Shea T."/>
            <person name="Sisk P."/>
            <person name="Stolte C."/>
            <person name="Sykes S."/>
            <person name="Wortman J."/>
            <person name="Nusbaum C."/>
            <person name="Birren B."/>
        </authorList>
    </citation>
    <scope>NUCLEOTIDE SEQUENCE [LARGE SCALE GENOMIC DNA]</scope>
    <source>
        <strain evidence="4">ATCC 50505</strain>
    </source>
</reference>
<dbReference type="SUPFAM" id="SSF53067">
    <property type="entry name" value="Actin-like ATPase domain"/>
    <property type="match status" value="1"/>
</dbReference>
<dbReference type="GO" id="GO:0005524">
    <property type="term" value="F:ATP binding"/>
    <property type="evidence" value="ECO:0007669"/>
    <property type="project" value="UniProtKB-KW"/>
</dbReference>
<keyword evidence="1" id="KW-0547">Nucleotide-binding</keyword>
<dbReference type="EMBL" id="JH370150">
    <property type="protein sequence ID" value="ELA41071.1"/>
    <property type="molecule type" value="Genomic_DNA"/>
</dbReference>
<dbReference type="GeneID" id="19882574"/>
<evidence type="ECO:0008006" key="5">
    <source>
        <dbReference type="Google" id="ProtNLM"/>
    </source>
</evidence>
<evidence type="ECO:0000256" key="1">
    <source>
        <dbReference type="ARBA" id="ARBA00022741"/>
    </source>
</evidence>
<keyword evidence="2" id="KW-0067">ATP-binding</keyword>
<dbReference type="HOGENOM" id="CLU_005965_0_1_1"/>
<evidence type="ECO:0000313" key="3">
    <source>
        <dbReference type="EMBL" id="ELA41071.1"/>
    </source>
</evidence>